<evidence type="ECO:0000313" key="2">
    <source>
        <dbReference type="Proteomes" id="UP000663866"/>
    </source>
</evidence>
<organism evidence="1 2">
    <name type="scientific">Rotaria magnacalcarata</name>
    <dbReference type="NCBI Taxonomy" id="392030"/>
    <lineage>
        <taxon>Eukaryota</taxon>
        <taxon>Metazoa</taxon>
        <taxon>Spiralia</taxon>
        <taxon>Gnathifera</taxon>
        <taxon>Rotifera</taxon>
        <taxon>Eurotatoria</taxon>
        <taxon>Bdelloidea</taxon>
        <taxon>Philodinida</taxon>
        <taxon>Philodinidae</taxon>
        <taxon>Rotaria</taxon>
    </lineage>
</organism>
<keyword evidence="2" id="KW-1185">Reference proteome</keyword>
<accession>A0A820XAG6</accession>
<sequence>EKNKIKQLKWFEWTTMYSLISIDNEIFPNAIVQSRLAVHLIQTIQQMNHTSNQQMSQFILSRVQSSPALKRILKECLALTGNDQELQARCISLLD</sequence>
<name>A0A820XAG6_9BILA</name>
<protein>
    <submittedName>
        <fullName evidence="1">Uncharacterized protein</fullName>
    </submittedName>
</protein>
<dbReference type="Proteomes" id="UP000663866">
    <property type="component" value="Unassembled WGS sequence"/>
</dbReference>
<dbReference type="EMBL" id="CAJOBG010057265">
    <property type="protein sequence ID" value="CAF4527103.1"/>
    <property type="molecule type" value="Genomic_DNA"/>
</dbReference>
<gene>
    <name evidence="1" type="ORF">OVN521_LOCUS42138</name>
</gene>
<evidence type="ECO:0000313" key="1">
    <source>
        <dbReference type="EMBL" id="CAF4527103.1"/>
    </source>
</evidence>
<feature type="non-terminal residue" evidence="1">
    <location>
        <position position="1"/>
    </location>
</feature>
<reference evidence="1" key="1">
    <citation type="submission" date="2021-02" db="EMBL/GenBank/DDBJ databases">
        <authorList>
            <person name="Nowell W R."/>
        </authorList>
    </citation>
    <scope>NUCLEOTIDE SEQUENCE</scope>
</reference>
<comment type="caution">
    <text evidence="1">The sequence shown here is derived from an EMBL/GenBank/DDBJ whole genome shotgun (WGS) entry which is preliminary data.</text>
</comment>
<proteinExistence type="predicted"/>
<dbReference type="AlphaFoldDB" id="A0A820XAG6"/>